<dbReference type="Pfam" id="PF05970">
    <property type="entry name" value="PIF1"/>
    <property type="match status" value="1"/>
</dbReference>
<dbReference type="GO" id="GO:0000723">
    <property type="term" value="P:telomere maintenance"/>
    <property type="evidence" value="ECO:0007669"/>
    <property type="project" value="InterPro"/>
</dbReference>
<name>A0AAV3NXK9_LITER</name>
<sequence>MPKALRRLFATILIYTNPYDVRKLWDDSFNAMVEDYPRASDTNNVFIKNKLLNDISKLLEQHNKKLKEFAGLPQMIEGFEELTTISIMIEDELTIPVSNEDITCIKMLNTGQLEAFNTIKRSIVEKESRTFFVDGPGGIGKTYLYLAFLAYFTEQ</sequence>
<comment type="caution">
    <text evidence="3">The sequence shown here is derived from an EMBL/GenBank/DDBJ whole genome shotgun (WGS) entry which is preliminary data.</text>
</comment>
<dbReference type="InterPro" id="IPR027417">
    <property type="entry name" value="P-loop_NTPase"/>
</dbReference>
<protein>
    <recommendedName>
        <fullName evidence="1">ATP-dependent DNA helicase</fullName>
        <ecNumber evidence="1">5.6.2.3</ecNumber>
    </recommendedName>
</protein>
<organism evidence="3 4">
    <name type="scientific">Lithospermum erythrorhizon</name>
    <name type="common">Purple gromwell</name>
    <name type="synonym">Lithospermum officinale var. erythrorhizon</name>
    <dbReference type="NCBI Taxonomy" id="34254"/>
    <lineage>
        <taxon>Eukaryota</taxon>
        <taxon>Viridiplantae</taxon>
        <taxon>Streptophyta</taxon>
        <taxon>Embryophyta</taxon>
        <taxon>Tracheophyta</taxon>
        <taxon>Spermatophyta</taxon>
        <taxon>Magnoliopsida</taxon>
        <taxon>eudicotyledons</taxon>
        <taxon>Gunneridae</taxon>
        <taxon>Pentapetalae</taxon>
        <taxon>asterids</taxon>
        <taxon>lamiids</taxon>
        <taxon>Boraginales</taxon>
        <taxon>Boraginaceae</taxon>
        <taxon>Boraginoideae</taxon>
        <taxon>Lithospermeae</taxon>
        <taxon>Lithospermum</taxon>
    </lineage>
</organism>
<dbReference type="GO" id="GO:0005524">
    <property type="term" value="F:ATP binding"/>
    <property type="evidence" value="ECO:0007669"/>
    <property type="project" value="UniProtKB-KW"/>
</dbReference>
<keyword evidence="1" id="KW-0067">ATP-binding</keyword>
<feature type="domain" description="DNA helicase Pif1-like DEAD-box helicase" evidence="2">
    <location>
        <begin position="107"/>
        <end position="151"/>
    </location>
</feature>
<keyword evidence="1" id="KW-0233">DNA recombination</keyword>
<dbReference type="AlphaFoldDB" id="A0AAV3NXK9"/>
<keyword evidence="1" id="KW-0378">Hydrolase</keyword>
<comment type="catalytic activity">
    <reaction evidence="1">
        <text>ATP + H2O = ADP + phosphate + H(+)</text>
        <dbReference type="Rhea" id="RHEA:13065"/>
        <dbReference type="ChEBI" id="CHEBI:15377"/>
        <dbReference type="ChEBI" id="CHEBI:15378"/>
        <dbReference type="ChEBI" id="CHEBI:30616"/>
        <dbReference type="ChEBI" id="CHEBI:43474"/>
        <dbReference type="ChEBI" id="CHEBI:456216"/>
        <dbReference type="EC" id="5.6.2.3"/>
    </reaction>
</comment>
<comment type="cofactor">
    <cofactor evidence="1">
        <name>Mg(2+)</name>
        <dbReference type="ChEBI" id="CHEBI:18420"/>
    </cofactor>
</comment>
<keyword evidence="4" id="KW-1185">Reference proteome</keyword>
<dbReference type="GO" id="GO:0006310">
    <property type="term" value="P:DNA recombination"/>
    <property type="evidence" value="ECO:0007669"/>
    <property type="project" value="UniProtKB-KW"/>
</dbReference>
<dbReference type="EC" id="5.6.2.3" evidence="1"/>
<dbReference type="GO" id="GO:0043139">
    <property type="term" value="F:5'-3' DNA helicase activity"/>
    <property type="evidence" value="ECO:0007669"/>
    <property type="project" value="UniProtKB-EC"/>
</dbReference>
<dbReference type="GO" id="GO:0016787">
    <property type="term" value="F:hydrolase activity"/>
    <property type="evidence" value="ECO:0007669"/>
    <property type="project" value="UniProtKB-KW"/>
</dbReference>
<keyword evidence="1" id="KW-0347">Helicase</keyword>
<dbReference type="PANTHER" id="PTHR10492">
    <property type="match status" value="1"/>
</dbReference>
<dbReference type="GO" id="GO:0006281">
    <property type="term" value="P:DNA repair"/>
    <property type="evidence" value="ECO:0007669"/>
    <property type="project" value="UniProtKB-KW"/>
</dbReference>
<dbReference type="InterPro" id="IPR010285">
    <property type="entry name" value="DNA_helicase_pif1-like_DEAD"/>
</dbReference>
<dbReference type="SUPFAM" id="SSF52540">
    <property type="entry name" value="P-loop containing nucleoside triphosphate hydrolases"/>
    <property type="match status" value="1"/>
</dbReference>
<keyword evidence="1" id="KW-0234">DNA repair</keyword>
<dbReference type="Proteomes" id="UP001454036">
    <property type="component" value="Unassembled WGS sequence"/>
</dbReference>
<keyword evidence="1" id="KW-0227">DNA damage</keyword>
<reference evidence="3 4" key="1">
    <citation type="submission" date="2024-01" db="EMBL/GenBank/DDBJ databases">
        <title>The complete chloroplast genome sequence of Lithospermum erythrorhizon: insights into the phylogenetic relationship among Boraginaceae species and the maternal lineages of purple gromwells.</title>
        <authorList>
            <person name="Okada T."/>
            <person name="Watanabe K."/>
        </authorList>
    </citation>
    <scope>NUCLEOTIDE SEQUENCE [LARGE SCALE GENOMIC DNA]</scope>
</reference>
<evidence type="ECO:0000256" key="1">
    <source>
        <dbReference type="RuleBase" id="RU363044"/>
    </source>
</evidence>
<dbReference type="EMBL" id="BAABME010000598">
    <property type="protein sequence ID" value="GAA0144069.1"/>
    <property type="molecule type" value="Genomic_DNA"/>
</dbReference>
<dbReference type="Gene3D" id="3.40.50.300">
    <property type="entry name" value="P-loop containing nucleotide triphosphate hydrolases"/>
    <property type="match status" value="1"/>
</dbReference>
<evidence type="ECO:0000313" key="3">
    <source>
        <dbReference type="EMBL" id="GAA0144069.1"/>
    </source>
</evidence>
<proteinExistence type="inferred from homology"/>
<accession>A0AAV3NXK9</accession>
<gene>
    <name evidence="3" type="ORF">LIER_04604</name>
</gene>
<dbReference type="PANTHER" id="PTHR10492:SF94">
    <property type="entry name" value="ATP-DEPENDENT DNA HELICASE"/>
    <property type="match status" value="1"/>
</dbReference>
<keyword evidence="1" id="KW-0547">Nucleotide-binding</keyword>
<comment type="similarity">
    <text evidence="1">Belongs to the helicase family.</text>
</comment>
<evidence type="ECO:0000259" key="2">
    <source>
        <dbReference type="Pfam" id="PF05970"/>
    </source>
</evidence>
<evidence type="ECO:0000313" key="4">
    <source>
        <dbReference type="Proteomes" id="UP001454036"/>
    </source>
</evidence>